<dbReference type="AlphaFoldDB" id="Q47HX4"/>
<gene>
    <name evidence="3" type="ordered locus">Daro_0801</name>
</gene>
<accession>Q47HX4</accession>
<keyword evidence="2" id="KW-0812">Transmembrane</keyword>
<reference evidence="3" key="1">
    <citation type="submission" date="2005-08" db="EMBL/GenBank/DDBJ databases">
        <title>Complete sequence of Dechloromonas aromatica RCB.</title>
        <authorList>
            <person name="Salinero K.K."/>
            <person name="Copeland A."/>
            <person name="Lucas S."/>
            <person name="Lapidus A."/>
            <person name="Barry K."/>
            <person name="Detter J.C."/>
            <person name="Glavina T."/>
            <person name="Hammon N."/>
            <person name="Israni S."/>
            <person name="Pitluck S."/>
            <person name="Di Bartolo G."/>
            <person name="Trong S."/>
            <person name="Schmutz J."/>
            <person name="Larimer F."/>
            <person name="Land M."/>
            <person name="Ivanova N."/>
            <person name="Richardson P."/>
        </authorList>
    </citation>
    <scope>NUCLEOTIDE SEQUENCE</scope>
    <source>
        <strain evidence="3">RCB</strain>
    </source>
</reference>
<name>Q47HX4_DECAR</name>
<keyword evidence="1" id="KW-0175">Coiled coil</keyword>
<proteinExistence type="predicted"/>
<sequence length="233" mass="25846">MGLSSSLSIIQGRFRIAKENPLLWYSLLLAAGTVTAIWYWPAPVTDSNPSDFRIRLWGMVLQLIGAYTVWHDLTESARKFGKTSLLANTIEWAKRLIFGHGHALGGVCATTDNVCFGGRATSRRPQPPDGSPLESRIETLEYNLSKVDEELSQALRQITDTKTKLKEQIKEESKKREEAHKEIQKDLHEAIVGNYATLVFGAFWVAIGILVSALAPEIAKAVAGQWALISRTI</sequence>
<dbReference type="KEGG" id="dar:Daro_0801"/>
<keyword evidence="2" id="KW-1133">Transmembrane helix</keyword>
<evidence type="ECO:0000313" key="3">
    <source>
        <dbReference type="EMBL" id="AAZ45557.1"/>
    </source>
</evidence>
<feature type="coiled-coil region" evidence="1">
    <location>
        <begin position="137"/>
        <end position="189"/>
    </location>
</feature>
<dbReference type="OrthoDB" id="7107860at2"/>
<feature type="transmembrane region" description="Helical" evidence="2">
    <location>
        <begin position="195"/>
        <end position="215"/>
    </location>
</feature>
<protein>
    <recommendedName>
        <fullName evidence="4">Transmembrane protein</fullName>
    </recommendedName>
</protein>
<organism evidence="3">
    <name type="scientific">Dechloromonas aromatica (strain RCB)</name>
    <dbReference type="NCBI Taxonomy" id="159087"/>
    <lineage>
        <taxon>Bacteria</taxon>
        <taxon>Pseudomonadati</taxon>
        <taxon>Pseudomonadota</taxon>
        <taxon>Betaproteobacteria</taxon>
        <taxon>Rhodocyclales</taxon>
        <taxon>Azonexaceae</taxon>
        <taxon>Dechloromonas</taxon>
    </lineage>
</organism>
<keyword evidence="2" id="KW-0472">Membrane</keyword>
<dbReference type="HOGENOM" id="CLU_1188373_0_0_4"/>
<evidence type="ECO:0008006" key="4">
    <source>
        <dbReference type="Google" id="ProtNLM"/>
    </source>
</evidence>
<evidence type="ECO:0000256" key="2">
    <source>
        <dbReference type="SAM" id="Phobius"/>
    </source>
</evidence>
<evidence type="ECO:0000256" key="1">
    <source>
        <dbReference type="SAM" id="Coils"/>
    </source>
</evidence>
<dbReference type="EMBL" id="CP000089">
    <property type="protein sequence ID" value="AAZ45557.1"/>
    <property type="molecule type" value="Genomic_DNA"/>
</dbReference>
<feature type="transmembrane region" description="Helical" evidence="2">
    <location>
        <begin position="21"/>
        <end position="40"/>
    </location>
</feature>
<feature type="transmembrane region" description="Helical" evidence="2">
    <location>
        <begin position="52"/>
        <end position="70"/>
    </location>
</feature>